<evidence type="ECO:0000313" key="2">
    <source>
        <dbReference type="EMBL" id="CAA9546112.1"/>
    </source>
</evidence>
<feature type="non-terminal residue" evidence="2">
    <location>
        <position position="353"/>
    </location>
</feature>
<protein>
    <submittedName>
        <fullName evidence="2">Uncharacterized protein</fullName>
    </submittedName>
</protein>
<feature type="region of interest" description="Disordered" evidence="1">
    <location>
        <begin position="1"/>
        <end position="221"/>
    </location>
</feature>
<feature type="compositionally biased region" description="Low complexity" evidence="1">
    <location>
        <begin position="209"/>
        <end position="219"/>
    </location>
</feature>
<feature type="compositionally biased region" description="Pro residues" evidence="1">
    <location>
        <begin position="49"/>
        <end position="60"/>
    </location>
</feature>
<dbReference type="AlphaFoldDB" id="A0A6J4UFQ6"/>
<reference evidence="2" key="1">
    <citation type="submission" date="2020-02" db="EMBL/GenBank/DDBJ databases">
        <authorList>
            <person name="Meier V. D."/>
        </authorList>
    </citation>
    <scope>NUCLEOTIDE SEQUENCE</scope>
    <source>
        <strain evidence="2">AVDCRST_MAG73</strain>
    </source>
</reference>
<feature type="compositionally biased region" description="Basic and acidic residues" evidence="1">
    <location>
        <begin position="317"/>
        <end position="327"/>
    </location>
</feature>
<feature type="compositionally biased region" description="Basic and acidic residues" evidence="1">
    <location>
        <begin position="87"/>
        <end position="97"/>
    </location>
</feature>
<feature type="compositionally biased region" description="Basic residues" evidence="1">
    <location>
        <begin position="234"/>
        <end position="250"/>
    </location>
</feature>
<proteinExistence type="predicted"/>
<feature type="non-terminal residue" evidence="2">
    <location>
        <position position="1"/>
    </location>
</feature>
<feature type="compositionally biased region" description="Basic residues" evidence="1">
    <location>
        <begin position="150"/>
        <end position="167"/>
    </location>
</feature>
<gene>
    <name evidence="2" type="ORF">AVDCRST_MAG73-2425</name>
</gene>
<sequence length="353" mass="38871">GAERDHGARSRRPGGGLDRHRLARRAGDRAGGAGHPAPGALRDRRPRVSPQPPRPRPGRAPPRGAGDRLPRPLRPLLHRGHRRVRERSHCRPPERPHPWHPPAGPLRRPGDGDRDPGRRVGDIRRHRCHDIDPAPGRFRPADGAAGQPAARRRVLRPVRKPGRRPSPHRPSAPGPRLPPDRLCRQSRPITGRDRALARVLRRLPRHEPGAAGRAGPLRARPSRWIARGGGLARCRRPAAGHGLRQRRNRVRGLQIGRRPRGPHSGGPGDYGLGRPAPRRVGLAAADDGPSADARTRGANGPPVAGRDPPRRRLPARRGPEHRAHHPSELWVPRGRQRRGGAARVGRECGRQRL</sequence>
<feature type="compositionally biased region" description="Basic and acidic residues" evidence="1">
    <location>
        <begin position="17"/>
        <end position="28"/>
    </location>
</feature>
<evidence type="ECO:0000256" key="1">
    <source>
        <dbReference type="SAM" id="MobiDB-lite"/>
    </source>
</evidence>
<organism evidence="2">
    <name type="scientific">uncultured Thermomicrobiales bacterium</name>
    <dbReference type="NCBI Taxonomy" id="1645740"/>
    <lineage>
        <taxon>Bacteria</taxon>
        <taxon>Pseudomonadati</taxon>
        <taxon>Thermomicrobiota</taxon>
        <taxon>Thermomicrobia</taxon>
        <taxon>Thermomicrobiales</taxon>
        <taxon>environmental samples</taxon>
    </lineage>
</organism>
<feature type="compositionally biased region" description="Basic residues" evidence="1">
    <location>
        <begin position="76"/>
        <end position="86"/>
    </location>
</feature>
<name>A0A6J4UFQ6_9BACT</name>
<feature type="compositionally biased region" description="Basic and acidic residues" evidence="1">
    <location>
        <begin position="108"/>
        <end position="123"/>
    </location>
</feature>
<feature type="compositionally biased region" description="Pro residues" evidence="1">
    <location>
        <begin position="168"/>
        <end position="177"/>
    </location>
</feature>
<feature type="region of interest" description="Disordered" evidence="1">
    <location>
        <begin position="234"/>
        <end position="353"/>
    </location>
</feature>
<feature type="compositionally biased region" description="Basic and acidic residues" evidence="1">
    <location>
        <begin position="344"/>
        <end position="353"/>
    </location>
</feature>
<dbReference type="EMBL" id="CADCWE010000159">
    <property type="protein sequence ID" value="CAA9546112.1"/>
    <property type="molecule type" value="Genomic_DNA"/>
</dbReference>
<accession>A0A6J4UFQ6</accession>